<feature type="domain" description="DCD" evidence="1">
    <location>
        <begin position="115"/>
        <end position="242"/>
    </location>
</feature>
<dbReference type="SMART" id="SM00767">
    <property type="entry name" value="DCD"/>
    <property type="match status" value="1"/>
</dbReference>
<name>A0ABD1SYJ3_9LAMI</name>
<dbReference type="Pfam" id="PF10539">
    <property type="entry name" value="Dev_Cell_Death"/>
    <property type="match status" value="1"/>
</dbReference>
<protein>
    <submittedName>
        <fullName evidence="2">B2 protein</fullName>
    </submittedName>
</protein>
<dbReference type="EMBL" id="JBFOLK010000006">
    <property type="protein sequence ID" value="KAL2505527.1"/>
    <property type="molecule type" value="Genomic_DNA"/>
</dbReference>
<accession>A0ABD1SYJ3</accession>
<evidence type="ECO:0000313" key="3">
    <source>
        <dbReference type="Proteomes" id="UP001604336"/>
    </source>
</evidence>
<comment type="caution">
    <text evidence="2">The sequence shown here is derived from an EMBL/GenBank/DDBJ whole genome shotgun (WGS) entry which is preliminary data.</text>
</comment>
<gene>
    <name evidence="2" type="ORF">Adt_21148</name>
</gene>
<dbReference type="PANTHER" id="PTHR46444">
    <property type="entry name" value="DCD (DEVELOPMENT AND CELL DEATH) DOMAIN PROTEIN-RELATED"/>
    <property type="match status" value="1"/>
</dbReference>
<reference evidence="3" key="1">
    <citation type="submission" date="2024-07" db="EMBL/GenBank/DDBJ databases">
        <title>Two chromosome-level genome assemblies of Korean endemic species Abeliophyllum distichum and Forsythia ovata (Oleaceae).</title>
        <authorList>
            <person name="Jang H."/>
        </authorList>
    </citation>
    <scope>NUCLEOTIDE SEQUENCE [LARGE SCALE GENOMIC DNA]</scope>
</reference>
<evidence type="ECO:0000259" key="1">
    <source>
        <dbReference type="PROSITE" id="PS51222"/>
    </source>
</evidence>
<evidence type="ECO:0000313" key="2">
    <source>
        <dbReference type="EMBL" id="KAL2505527.1"/>
    </source>
</evidence>
<dbReference type="PROSITE" id="PS51222">
    <property type="entry name" value="DCD"/>
    <property type="match status" value="1"/>
</dbReference>
<dbReference type="Proteomes" id="UP001604336">
    <property type="component" value="Unassembled WGS sequence"/>
</dbReference>
<dbReference type="PANTHER" id="PTHR46444:SF19">
    <property type="entry name" value="OS02G0745600 PROTEIN"/>
    <property type="match status" value="1"/>
</dbReference>
<sequence length="609" mass="66399">MFGKLDWTGRFDRKNREPALKPGLDIAINCPEKNRTGNRVFKRFIRELGSHYWAVKPVWQNASIHDIAFMNTGYKVNLVCSSSVIMAAPCCTLLYSAYLGMGMGAVQGEMMTWKDQFSGYIFMCNGKTKPDCIRYRVLGLPAARIDVVKKIKPHMKLFLFDFDLKLLHGIYTASSNGELGIVPTAFGGKFPAQVKFEIFNDCFPLPESVFKHAINENYHGGPKFRQELTEEQVTNLMSMFRPLITPLPVTVDTQPGAELSASYDLYLAKLQLSGSGMLSNSQHVHQPHLPLGLLPNASIADAESPCLGVQSDHLLPVVPKSQHDPCFSVEAHPAYNPENPTLVQPQMHGSHTSTIVPNDSKRGVVQLQAARPPTAAYWAAVASEDPNRAYLSQSIIAKYSNYTLAPGDALHAALQPHPPSHVTVHSPYSSLAAFSGPHQSLQQGSTSMDTGKASISDSAAAVHSSALQSNWAYGSDNNVTVSDCHTFLSAHSHVPSQTPVPSHGFVHPPSSTEAAAYWIQMASQHPNQVNPAASQMSSLNSSVYGDDSSYGASVVNGTFQVYGQVPPHDPAALYGRTQCPSSVEADAFVEPNQVDLSHYQTLARSRIRR</sequence>
<dbReference type="AlphaFoldDB" id="A0ABD1SYJ3"/>
<organism evidence="2 3">
    <name type="scientific">Abeliophyllum distichum</name>
    <dbReference type="NCBI Taxonomy" id="126358"/>
    <lineage>
        <taxon>Eukaryota</taxon>
        <taxon>Viridiplantae</taxon>
        <taxon>Streptophyta</taxon>
        <taxon>Embryophyta</taxon>
        <taxon>Tracheophyta</taxon>
        <taxon>Spermatophyta</taxon>
        <taxon>Magnoliopsida</taxon>
        <taxon>eudicotyledons</taxon>
        <taxon>Gunneridae</taxon>
        <taxon>Pentapetalae</taxon>
        <taxon>asterids</taxon>
        <taxon>lamiids</taxon>
        <taxon>Lamiales</taxon>
        <taxon>Oleaceae</taxon>
        <taxon>Forsythieae</taxon>
        <taxon>Abeliophyllum</taxon>
    </lineage>
</organism>
<keyword evidence="3" id="KW-1185">Reference proteome</keyword>
<proteinExistence type="predicted"/>
<dbReference type="InterPro" id="IPR013989">
    <property type="entry name" value="Dev_and_cell_death_domain"/>
</dbReference>